<comment type="caution">
    <text evidence="1">The sequence shown here is derived from an EMBL/GenBank/DDBJ whole genome shotgun (WGS) entry which is preliminary data.</text>
</comment>
<dbReference type="RefSeq" id="WP_319963282.1">
    <property type="nucleotide sequence ID" value="NZ_JAXARY010000059.1"/>
</dbReference>
<dbReference type="Proteomes" id="UP001284537">
    <property type="component" value="Unassembled WGS sequence"/>
</dbReference>
<gene>
    <name evidence="1" type="ORF">QLH52_24520</name>
</gene>
<protein>
    <submittedName>
        <fullName evidence="1">Uncharacterized protein</fullName>
    </submittedName>
</protein>
<sequence>RPKAEVRVFTLNVGLKFKSAIQIIKVVGWISEAPSTYLRSYGGWRFAYPPYGPIWFFAACSVCCCWRATG</sequence>
<evidence type="ECO:0000313" key="2">
    <source>
        <dbReference type="Proteomes" id="UP001284537"/>
    </source>
</evidence>
<name>A0ABU4ULU5_9GAMM</name>
<reference evidence="1 2" key="1">
    <citation type="submission" date="2023-11" db="EMBL/GenBank/DDBJ databases">
        <authorList>
            <person name="Ouyang M.-Y."/>
        </authorList>
    </citation>
    <scope>NUCLEOTIDE SEQUENCE [LARGE SCALE GENOMIC DNA]</scope>
    <source>
        <strain evidence="1 2">OY6</strain>
    </source>
</reference>
<proteinExistence type="predicted"/>
<evidence type="ECO:0000313" key="1">
    <source>
        <dbReference type="EMBL" id="MDX8130472.1"/>
    </source>
</evidence>
<dbReference type="EMBL" id="JAXARY010000059">
    <property type="protein sequence ID" value="MDX8130472.1"/>
    <property type="molecule type" value="Genomic_DNA"/>
</dbReference>
<organism evidence="1 2">
    <name type="scientific">Methylomonas defluvii</name>
    <dbReference type="NCBI Taxonomy" id="3045149"/>
    <lineage>
        <taxon>Bacteria</taxon>
        <taxon>Pseudomonadati</taxon>
        <taxon>Pseudomonadota</taxon>
        <taxon>Gammaproteobacteria</taxon>
        <taxon>Methylococcales</taxon>
        <taxon>Methylococcaceae</taxon>
        <taxon>Methylomonas</taxon>
    </lineage>
</organism>
<accession>A0ABU4ULU5</accession>
<feature type="non-terminal residue" evidence="1">
    <location>
        <position position="1"/>
    </location>
</feature>
<keyword evidence="2" id="KW-1185">Reference proteome</keyword>